<evidence type="ECO:0000313" key="2">
    <source>
        <dbReference type="Proteomes" id="UP000002059"/>
    </source>
</evidence>
<dbReference type="EMBL" id="KN293998">
    <property type="protein sequence ID" value="EEH41345.2"/>
    <property type="molecule type" value="Genomic_DNA"/>
</dbReference>
<dbReference type="KEGG" id="pbl:PAAG_03630"/>
<reference evidence="1 2" key="1">
    <citation type="journal article" date="2011" name="PLoS Genet.">
        <title>Comparative genomic analysis of human fungal pathogens causing paracoccidioidomycosis.</title>
        <authorList>
            <person name="Desjardins C.A."/>
            <person name="Champion M.D."/>
            <person name="Holder J.W."/>
            <person name="Muszewska A."/>
            <person name="Goldberg J."/>
            <person name="Bailao A.M."/>
            <person name="Brigido M.M."/>
            <person name="Ferreira M.E."/>
            <person name="Garcia A.M."/>
            <person name="Grynberg M."/>
            <person name="Gujja S."/>
            <person name="Heiman D.I."/>
            <person name="Henn M.R."/>
            <person name="Kodira C.D."/>
            <person name="Leon-Narvaez H."/>
            <person name="Longo L.V."/>
            <person name="Ma L.J."/>
            <person name="Malavazi I."/>
            <person name="Matsuo A.L."/>
            <person name="Morais F.V."/>
            <person name="Pereira M."/>
            <person name="Rodriguez-Brito S."/>
            <person name="Sakthikumar S."/>
            <person name="Salem-Izacc S.M."/>
            <person name="Sykes S.M."/>
            <person name="Teixeira M.M."/>
            <person name="Vallejo M.C."/>
            <person name="Walter M.E."/>
            <person name="Yandava C."/>
            <person name="Young S."/>
            <person name="Zeng Q."/>
            <person name="Zucker J."/>
            <person name="Felipe M.S."/>
            <person name="Goldman G.H."/>
            <person name="Haas B.J."/>
            <person name="McEwen J.G."/>
            <person name="Nino-Vega G."/>
            <person name="Puccia R."/>
            <person name="San-Blas G."/>
            <person name="Soares C.M."/>
            <person name="Birren B.W."/>
            <person name="Cuomo C.A."/>
        </authorList>
    </citation>
    <scope>NUCLEOTIDE SEQUENCE [LARGE SCALE GENOMIC DNA]</scope>
    <source>
        <strain evidence="2">ATCC MYA-826 / Pb01</strain>
    </source>
</reference>
<sequence>MAGDCHSYLEEVLWVGGSKIRPRVLHNKRRNGVSLDWQIQLATVEARHHFSATLSEWDKVLRAATCGFTEEWL</sequence>
<dbReference type="Proteomes" id="UP000002059">
    <property type="component" value="Partially assembled WGS sequence"/>
</dbReference>
<dbReference type="OrthoDB" id="10449594at2759"/>
<name>C1GXQ6_PARBA</name>
<gene>
    <name evidence="1" type="ORF">PAAG_03630</name>
</gene>
<dbReference type="VEuPathDB" id="FungiDB:PAAG_03630"/>
<keyword evidence="2" id="KW-1185">Reference proteome</keyword>
<proteinExistence type="predicted"/>
<dbReference type="HOGENOM" id="CLU_2705508_0_0_1"/>
<dbReference type="GeneID" id="9098100"/>
<dbReference type="AlphaFoldDB" id="C1GXQ6"/>
<dbReference type="RefSeq" id="XP_015702001.1">
    <property type="nucleotide sequence ID" value="XM_015845027.1"/>
</dbReference>
<organism evidence="1 2">
    <name type="scientific">Paracoccidioides lutzii (strain ATCC MYA-826 / Pb01)</name>
    <name type="common">Paracoccidioides brasiliensis</name>
    <dbReference type="NCBI Taxonomy" id="502779"/>
    <lineage>
        <taxon>Eukaryota</taxon>
        <taxon>Fungi</taxon>
        <taxon>Dikarya</taxon>
        <taxon>Ascomycota</taxon>
        <taxon>Pezizomycotina</taxon>
        <taxon>Eurotiomycetes</taxon>
        <taxon>Eurotiomycetidae</taxon>
        <taxon>Onygenales</taxon>
        <taxon>Ajellomycetaceae</taxon>
        <taxon>Paracoccidioides</taxon>
    </lineage>
</organism>
<evidence type="ECO:0000313" key="1">
    <source>
        <dbReference type="EMBL" id="EEH41345.2"/>
    </source>
</evidence>
<protein>
    <submittedName>
        <fullName evidence="1">Uncharacterized protein</fullName>
    </submittedName>
</protein>
<accession>C1GXQ6</accession>